<accession>A0A2A4CSY0</accession>
<sequence length="183" mass="19332">MSEAVSALGGKSVKGFADVAEAGLVGMVTIRADLGTKALAKALKALGLPVPGQRRIESAEGRQIAWMSPDELLLICAYAEAPALVAQLSEALAKEHALVVDVSDARALFRVNGTKADQVLTKLCPVDFALLPDGEIRRTRAAQVAVALWRSDEAEISLICFRSVAGYVFDLLEVSARKGGELS</sequence>
<dbReference type="Gene3D" id="3.30.1360.120">
    <property type="entry name" value="Probable tRNA modification gtpase trme, domain 1"/>
    <property type="match status" value="1"/>
</dbReference>
<evidence type="ECO:0000313" key="1">
    <source>
        <dbReference type="EMBL" id="PCD77236.1"/>
    </source>
</evidence>
<dbReference type="AlphaFoldDB" id="A0A2A4CSY0"/>
<keyword evidence="2" id="KW-1185">Reference proteome</keyword>
<dbReference type="OrthoDB" id="9814782at2"/>
<dbReference type="Pfam" id="PF04268">
    <property type="entry name" value="SoxG"/>
    <property type="match status" value="1"/>
</dbReference>
<organism evidence="1 2">
    <name type="scientific">Pseudothioclava arenosa</name>
    <dbReference type="NCBI Taxonomy" id="1795308"/>
    <lineage>
        <taxon>Bacteria</taxon>
        <taxon>Pseudomonadati</taxon>
        <taxon>Pseudomonadota</taxon>
        <taxon>Alphaproteobacteria</taxon>
        <taxon>Rhodobacterales</taxon>
        <taxon>Paracoccaceae</taxon>
        <taxon>Pseudothioclava</taxon>
    </lineage>
</organism>
<dbReference type="EMBL" id="NTJD01000003">
    <property type="protein sequence ID" value="PCD77236.1"/>
    <property type="molecule type" value="Genomic_DNA"/>
</dbReference>
<name>A0A2A4CSY0_9RHOB</name>
<dbReference type="Gene3D" id="3.30.70.1520">
    <property type="entry name" value="Heterotetrameric sarcosine oxidase"/>
    <property type="match status" value="1"/>
</dbReference>
<dbReference type="RefSeq" id="WP_096432000.1">
    <property type="nucleotide sequence ID" value="NZ_NTJD01000003.1"/>
</dbReference>
<proteinExistence type="predicted"/>
<reference evidence="1 2" key="1">
    <citation type="submission" date="2017-09" db="EMBL/GenBank/DDBJ databases">
        <title>A multilocus sequence analysis scheme for characterization of bacteria in the genus Thioclava.</title>
        <authorList>
            <person name="Liu Y."/>
            <person name="Shao Z."/>
        </authorList>
    </citation>
    <scope>NUCLEOTIDE SEQUENCE [LARGE SCALE GENOMIC DNA]</scope>
    <source>
        <strain evidence="1 2">CAU 1312</strain>
    </source>
</reference>
<evidence type="ECO:0000313" key="2">
    <source>
        <dbReference type="Proteomes" id="UP000243507"/>
    </source>
</evidence>
<dbReference type="SUPFAM" id="SSF103025">
    <property type="entry name" value="Folate-binding domain"/>
    <property type="match status" value="1"/>
</dbReference>
<protein>
    <submittedName>
        <fullName evidence="1">Sarcosine oxidase subunit gamma</fullName>
    </submittedName>
</protein>
<dbReference type="InterPro" id="IPR007375">
    <property type="entry name" value="SoxG"/>
</dbReference>
<dbReference type="Proteomes" id="UP000243507">
    <property type="component" value="Unassembled WGS sequence"/>
</dbReference>
<gene>
    <name evidence="1" type="ORF">CLN94_05605</name>
</gene>
<comment type="caution">
    <text evidence="1">The sequence shown here is derived from an EMBL/GenBank/DDBJ whole genome shotgun (WGS) entry which is preliminary data.</text>
</comment>
<dbReference type="InterPro" id="IPR027266">
    <property type="entry name" value="TrmE/GcvT-like"/>
</dbReference>